<evidence type="ECO:0000259" key="2">
    <source>
        <dbReference type="Pfam" id="PF22863"/>
    </source>
</evidence>
<dbReference type="RefSeq" id="WP_054785457.1">
    <property type="nucleotide sequence ID" value="NZ_FPBD01000011.1"/>
</dbReference>
<evidence type="ECO:0000313" key="4">
    <source>
        <dbReference type="Proteomes" id="UP000183371"/>
    </source>
</evidence>
<dbReference type="AlphaFoldDB" id="A0A1I7DVJ1"/>
<sequence>MIAHKIARTSGKNSFKALARYVAAAKEENEKLGDLWIENCTFATSLEDLDHAIVEIENTQVHNTRVKSDRSYHLVISFAEGEVPEKDVLKDIEKAFATELGFEEHERIIATHINTDNFHMHVAVNRVHPTTYKVCTPYRDFETLERVRLEMEKKHGLTRTNAKGEALDKKNPKARDYEANTFEVSFSTYVKDYQSELLKIRENAKSWAELHEGIAAYSVELKKRGNGLVFKEMEGHRLEKASNVHRDFSKKALEDKFGPYRAPEKDLSQVQAKDRYERRPLYDRHRQTDLWEKFTDQLSKPKPRHSWRAFLRDQSQLNRAAVEMMKGEEAMLSLMGLGSRRQPGLLEQHLGIKLKQNKVQKKVELER</sequence>
<dbReference type="Pfam" id="PF22863">
    <property type="entry name" value="TraI_middle"/>
    <property type="match status" value="1"/>
</dbReference>
<keyword evidence="4" id="KW-1185">Reference proteome</keyword>
<protein>
    <submittedName>
        <fullName evidence="3">Relaxase/Mobilisation nuclease domain-containing protein</fullName>
    </submittedName>
</protein>
<accession>A0A1I7DVJ1</accession>
<reference evidence="4" key="1">
    <citation type="submission" date="2016-10" db="EMBL/GenBank/DDBJ databases">
        <authorList>
            <person name="Varghese N."/>
            <person name="Submissions S."/>
        </authorList>
    </citation>
    <scope>NUCLEOTIDE SEQUENCE [LARGE SCALE GENOMIC DNA]</scope>
    <source>
        <strain evidence="4">DSM 17465</strain>
    </source>
</reference>
<feature type="domain" description="TraI-like middle" evidence="2">
    <location>
        <begin position="173"/>
        <end position="261"/>
    </location>
</feature>
<dbReference type="NCBIfam" id="NF041893">
    <property type="entry name" value="TraI_MobP_relax"/>
    <property type="match status" value="1"/>
</dbReference>
<dbReference type="InterPro" id="IPR005094">
    <property type="entry name" value="Endonuclease_MobA/VirD2"/>
</dbReference>
<dbReference type="InterPro" id="IPR054462">
    <property type="entry name" value="TraI_M"/>
</dbReference>
<feature type="domain" description="MobA/VirD2-like nuclease" evidence="1">
    <location>
        <begin position="28"/>
        <end position="157"/>
    </location>
</feature>
<proteinExistence type="predicted"/>
<name>A0A1I7DVJ1_9HYPH</name>
<dbReference type="InterPro" id="IPR049751">
    <property type="entry name" value="TraI/MobA_relaxases"/>
</dbReference>
<organism evidence="3 4">
    <name type="scientific">Pseudovibrio denitrificans</name>
    <dbReference type="NCBI Taxonomy" id="258256"/>
    <lineage>
        <taxon>Bacteria</taxon>
        <taxon>Pseudomonadati</taxon>
        <taxon>Pseudomonadota</taxon>
        <taxon>Alphaproteobacteria</taxon>
        <taxon>Hyphomicrobiales</taxon>
        <taxon>Stappiaceae</taxon>
        <taxon>Pseudovibrio</taxon>
    </lineage>
</organism>
<dbReference type="Pfam" id="PF03432">
    <property type="entry name" value="Relaxase"/>
    <property type="match status" value="1"/>
</dbReference>
<dbReference type="Proteomes" id="UP000183371">
    <property type="component" value="Unassembled WGS sequence"/>
</dbReference>
<evidence type="ECO:0000313" key="3">
    <source>
        <dbReference type="EMBL" id="SFU15663.1"/>
    </source>
</evidence>
<evidence type="ECO:0000259" key="1">
    <source>
        <dbReference type="Pfam" id="PF03432"/>
    </source>
</evidence>
<gene>
    <name evidence="3" type="ORF">SAMN05444141_11175</name>
</gene>
<dbReference type="EMBL" id="FPBD01000011">
    <property type="protein sequence ID" value="SFU15663.1"/>
    <property type="molecule type" value="Genomic_DNA"/>
</dbReference>